<keyword evidence="6" id="KW-1185">Reference proteome</keyword>
<comment type="cofactor">
    <cofactor evidence="1">
        <name>Mg(2+)</name>
        <dbReference type="ChEBI" id="CHEBI:18420"/>
    </cofactor>
</comment>
<evidence type="ECO:0000313" key="6">
    <source>
        <dbReference type="Proteomes" id="UP001604043"/>
    </source>
</evidence>
<dbReference type="CDD" id="cd04673">
    <property type="entry name" value="NUDIX_ADPRase"/>
    <property type="match status" value="1"/>
</dbReference>
<dbReference type="InterPro" id="IPR015797">
    <property type="entry name" value="NUDIX_hydrolase-like_dom_sf"/>
</dbReference>
<accession>A0ABW6ZC65</accession>
<protein>
    <submittedName>
        <fullName evidence="5">NUDIX hydrolase</fullName>
    </submittedName>
</protein>
<dbReference type="PANTHER" id="PTHR43736">
    <property type="entry name" value="ADP-RIBOSE PYROPHOSPHATASE"/>
    <property type="match status" value="1"/>
</dbReference>
<organism evidence="5 6">
    <name type="scientific">Xanthobacter aminoxidans</name>
    <dbReference type="NCBI Taxonomy" id="186280"/>
    <lineage>
        <taxon>Bacteria</taxon>
        <taxon>Pseudomonadati</taxon>
        <taxon>Pseudomonadota</taxon>
        <taxon>Alphaproteobacteria</taxon>
        <taxon>Hyphomicrobiales</taxon>
        <taxon>Xanthobacteraceae</taxon>
        <taxon>Xanthobacter</taxon>
    </lineage>
</organism>
<dbReference type="GO" id="GO:0016787">
    <property type="term" value="F:hydrolase activity"/>
    <property type="evidence" value="ECO:0007669"/>
    <property type="project" value="UniProtKB-KW"/>
</dbReference>
<dbReference type="SUPFAM" id="SSF55811">
    <property type="entry name" value="Nudix"/>
    <property type="match status" value="1"/>
</dbReference>
<dbReference type="PRINTS" id="PR00502">
    <property type="entry name" value="NUDIXFAMILY"/>
</dbReference>
<dbReference type="PROSITE" id="PS00893">
    <property type="entry name" value="NUDIX_BOX"/>
    <property type="match status" value="1"/>
</dbReference>
<feature type="domain" description="Nudix hydrolase" evidence="4">
    <location>
        <begin position="18"/>
        <end position="148"/>
    </location>
</feature>
<dbReference type="PROSITE" id="PS51462">
    <property type="entry name" value="NUDIX"/>
    <property type="match status" value="1"/>
</dbReference>
<dbReference type="Gene3D" id="3.90.79.10">
    <property type="entry name" value="Nucleoside Triphosphate Pyrophosphohydrolase"/>
    <property type="match status" value="1"/>
</dbReference>
<dbReference type="InterPro" id="IPR000086">
    <property type="entry name" value="NUDIX_hydrolase_dom"/>
</dbReference>
<evidence type="ECO:0000313" key="5">
    <source>
        <dbReference type="EMBL" id="MFG1251380.1"/>
    </source>
</evidence>
<comment type="similarity">
    <text evidence="3">Belongs to the Nudix hydrolase family.</text>
</comment>
<dbReference type="RefSeq" id="WP_394006226.1">
    <property type="nucleotide sequence ID" value="NZ_JBAFUR010000001.1"/>
</dbReference>
<proteinExistence type="inferred from homology"/>
<evidence type="ECO:0000259" key="4">
    <source>
        <dbReference type="PROSITE" id="PS51462"/>
    </source>
</evidence>
<gene>
    <name evidence="5" type="ORF">V5F30_04150</name>
</gene>
<keyword evidence="2 3" id="KW-0378">Hydrolase</keyword>
<dbReference type="InterPro" id="IPR020476">
    <property type="entry name" value="Nudix_hydrolase"/>
</dbReference>
<dbReference type="Proteomes" id="UP001604043">
    <property type="component" value="Unassembled WGS sequence"/>
</dbReference>
<dbReference type="InterPro" id="IPR020084">
    <property type="entry name" value="NUDIX_hydrolase_CS"/>
</dbReference>
<evidence type="ECO:0000256" key="3">
    <source>
        <dbReference type="RuleBase" id="RU003476"/>
    </source>
</evidence>
<reference evidence="5 6" key="1">
    <citation type="submission" date="2024-02" db="EMBL/GenBank/DDBJ databases">
        <title>Expansion and revision of Xanthobacter and proposal of Roseixanthobacter gen. nov.</title>
        <authorList>
            <person name="Soltysiak M.P.M."/>
            <person name="Jalihal A."/>
            <person name="Ory A."/>
            <person name="Chrisophersen C."/>
            <person name="Lee A.D."/>
            <person name="Boulton J."/>
            <person name="Springer M."/>
        </authorList>
    </citation>
    <scope>NUCLEOTIDE SEQUENCE [LARGE SCALE GENOMIC DNA]</scope>
    <source>
        <strain evidence="5 6">CB5</strain>
    </source>
</reference>
<dbReference type="EMBL" id="JBAFUR010000001">
    <property type="protein sequence ID" value="MFG1251380.1"/>
    <property type="molecule type" value="Genomic_DNA"/>
</dbReference>
<evidence type="ECO:0000256" key="2">
    <source>
        <dbReference type="ARBA" id="ARBA00022801"/>
    </source>
</evidence>
<dbReference type="Pfam" id="PF00293">
    <property type="entry name" value="NUDIX"/>
    <property type="match status" value="1"/>
</dbReference>
<name>A0ABW6ZC65_9HYPH</name>
<sequence>MSDTLDSATAVPPRVEVRPTLAASAAVFRGPLVLLARRAANPGAGLWSLPGGRVEPGETVAEAAVREVMEEVGVVAEIVGLAAARDIIVRNREGELKAHFVVLAHAARWRGGEPKPGEEAAEVGWFRPNEVAALTTTEGLAEVVAKAALLMGEM</sequence>
<evidence type="ECO:0000256" key="1">
    <source>
        <dbReference type="ARBA" id="ARBA00001946"/>
    </source>
</evidence>
<comment type="caution">
    <text evidence="5">The sequence shown here is derived from an EMBL/GenBank/DDBJ whole genome shotgun (WGS) entry which is preliminary data.</text>
</comment>
<dbReference type="PANTHER" id="PTHR43736:SF1">
    <property type="entry name" value="DIHYDRONEOPTERIN TRIPHOSPHATE DIPHOSPHATASE"/>
    <property type="match status" value="1"/>
</dbReference>